<keyword evidence="2" id="KW-1185">Reference proteome</keyword>
<proteinExistence type="predicted"/>
<dbReference type="SUPFAM" id="SSF50985">
    <property type="entry name" value="RCC1/BLIP-II"/>
    <property type="match status" value="1"/>
</dbReference>
<evidence type="ECO:0000313" key="2">
    <source>
        <dbReference type="Proteomes" id="UP001150062"/>
    </source>
</evidence>
<dbReference type="Proteomes" id="UP001150062">
    <property type="component" value="Unassembled WGS sequence"/>
</dbReference>
<name>A0ABQ8Z0B0_9EUKA</name>
<comment type="caution">
    <text evidence="1">The sequence shown here is derived from an EMBL/GenBank/DDBJ whole genome shotgun (WGS) entry which is preliminary data.</text>
</comment>
<protein>
    <submittedName>
        <fullName evidence="1">Uncharacterized protein</fullName>
    </submittedName>
</protein>
<dbReference type="EMBL" id="JAOAOG010000081">
    <property type="protein sequence ID" value="KAJ6250313.1"/>
    <property type="molecule type" value="Genomic_DNA"/>
</dbReference>
<sequence length="82" mass="9456">MLPKISPTDVQNFKGSEILTEKKAVQLATGRIRTLVLTDQNELYVWGFDDSLFPTNESNKNRIYQQKSAFLVILPNIWNQKT</sequence>
<gene>
    <name evidence="1" type="ORF">M0813_16170</name>
</gene>
<reference evidence="1" key="1">
    <citation type="submission" date="2022-08" db="EMBL/GenBank/DDBJ databases">
        <title>Novel sulfate-reducing endosymbionts in the free-living metamonad Anaeramoeba.</title>
        <authorList>
            <person name="Jerlstrom-Hultqvist J."/>
            <person name="Cepicka I."/>
            <person name="Gallot-Lavallee L."/>
            <person name="Salas-Leiva D."/>
            <person name="Curtis B.A."/>
            <person name="Zahonova K."/>
            <person name="Pipaliya S."/>
            <person name="Dacks J."/>
            <person name="Roger A.J."/>
        </authorList>
    </citation>
    <scope>NUCLEOTIDE SEQUENCE</scope>
    <source>
        <strain evidence="1">Schooner1</strain>
    </source>
</reference>
<accession>A0ABQ8Z0B0</accession>
<organism evidence="1 2">
    <name type="scientific">Anaeramoeba flamelloides</name>
    <dbReference type="NCBI Taxonomy" id="1746091"/>
    <lineage>
        <taxon>Eukaryota</taxon>
        <taxon>Metamonada</taxon>
        <taxon>Anaeramoebidae</taxon>
        <taxon>Anaeramoeba</taxon>
    </lineage>
</organism>
<evidence type="ECO:0000313" key="1">
    <source>
        <dbReference type="EMBL" id="KAJ6250313.1"/>
    </source>
</evidence>
<dbReference type="InterPro" id="IPR009091">
    <property type="entry name" value="RCC1/BLIP-II"/>
</dbReference>